<dbReference type="PANTHER" id="PTHR35166">
    <property type="entry name" value="OS05G0193700 PROTEIN-RELATED"/>
    <property type="match status" value="1"/>
</dbReference>
<dbReference type="AlphaFoldDB" id="M8AS37"/>
<proteinExistence type="predicted"/>
<feature type="region of interest" description="Disordered" evidence="1">
    <location>
        <begin position="1"/>
        <end position="27"/>
    </location>
</feature>
<dbReference type="EnsemblPlants" id="EMT04540">
    <property type="protein sequence ID" value="EMT04540"/>
    <property type="gene ID" value="F775_18936"/>
</dbReference>
<name>M8AS37_AEGTA</name>
<organism evidence="2">
    <name type="scientific">Aegilops tauschii</name>
    <name type="common">Tausch's goatgrass</name>
    <name type="synonym">Aegilops squarrosa</name>
    <dbReference type="NCBI Taxonomy" id="37682"/>
    <lineage>
        <taxon>Eukaryota</taxon>
        <taxon>Viridiplantae</taxon>
        <taxon>Streptophyta</taxon>
        <taxon>Embryophyta</taxon>
        <taxon>Tracheophyta</taxon>
        <taxon>Spermatophyta</taxon>
        <taxon>Magnoliopsida</taxon>
        <taxon>Liliopsida</taxon>
        <taxon>Poales</taxon>
        <taxon>Poaceae</taxon>
        <taxon>BOP clade</taxon>
        <taxon>Pooideae</taxon>
        <taxon>Triticodae</taxon>
        <taxon>Triticeae</taxon>
        <taxon>Triticinae</taxon>
        <taxon>Aegilops</taxon>
    </lineage>
</organism>
<accession>M8AS37</accession>
<reference evidence="2" key="1">
    <citation type="submission" date="2015-06" db="UniProtKB">
        <authorList>
            <consortium name="EnsemblPlants"/>
        </authorList>
    </citation>
    <scope>IDENTIFICATION</scope>
</reference>
<feature type="region of interest" description="Disordered" evidence="1">
    <location>
        <begin position="42"/>
        <end position="65"/>
    </location>
</feature>
<sequence length="212" mass="24639">MASRSLLLQDHDFQQDCSGETKAQRRQRVSLTRRFANGYRGRWKRRAKKKAPRPLKVRKNKRKAAEAGAGIGFSELYEGARASGKKLARLPQEEVDWILAQDHGDDPDHDPPEVKALRRLSRDQWPSLEEEEKTDMYGPRAQIETQEEAGRFQAWVRSEYAERGYVEVAEEYIVGRDQTRAYMDEERVEAMNSMDFSGGNEDLKRFFAKTWP</sequence>
<protein>
    <submittedName>
        <fullName evidence="2">Uncharacterized protein</fullName>
    </submittedName>
</protein>
<feature type="compositionally biased region" description="Basic residues" evidence="1">
    <location>
        <begin position="42"/>
        <end position="62"/>
    </location>
</feature>
<evidence type="ECO:0000313" key="2">
    <source>
        <dbReference type="EnsemblPlants" id="EMT04540"/>
    </source>
</evidence>
<dbReference type="PANTHER" id="PTHR35166:SF6">
    <property type="entry name" value="PROTEIN-RELATED"/>
    <property type="match status" value="1"/>
</dbReference>
<dbReference type="ExpressionAtlas" id="M8AS37">
    <property type="expression patterns" value="baseline"/>
</dbReference>
<evidence type="ECO:0000256" key="1">
    <source>
        <dbReference type="SAM" id="MobiDB-lite"/>
    </source>
</evidence>